<gene>
    <name evidence="1" type="ORF">PHPALM_18575</name>
</gene>
<keyword evidence="2" id="KW-1185">Reference proteome</keyword>
<dbReference type="Proteomes" id="UP000237271">
    <property type="component" value="Unassembled WGS sequence"/>
</dbReference>
<accession>A0A2P4XJF1</accession>
<evidence type="ECO:0000313" key="1">
    <source>
        <dbReference type="EMBL" id="POM65674.1"/>
    </source>
</evidence>
<proteinExistence type="predicted"/>
<feature type="non-terminal residue" evidence="1">
    <location>
        <position position="139"/>
    </location>
</feature>
<reference evidence="1 2" key="1">
    <citation type="journal article" date="2017" name="Genome Biol. Evol.">
        <title>Phytophthora megakarya and P. palmivora, closely related causal agents of cacao black pod rot, underwent increases in genome sizes and gene numbers by different mechanisms.</title>
        <authorList>
            <person name="Ali S.S."/>
            <person name="Shao J."/>
            <person name="Lary D.J."/>
            <person name="Kronmiller B."/>
            <person name="Shen D."/>
            <person name="Strem M.D."/>
            <person name="Amoako-Attah I."/>
            <person name="Akrofi A.Y."/>
            <person name="Begoude B.A."/>
            <person name="Ten Hoopen G.M."/>
            <person name="Coulibaly K."/>
            <person name="Kebe B.I."/>
            <person name="Melnick R.L."/>
            <person name="Guiltinan M.J."/>
            <person name="Tyler B.M."/>
            <person name="Meinhardt L.W."/>
            <person name="Bailey B.A."/>
        </authorList>
    </citation>
    <scope>NUCLEOTIDE SEQUENCE [LARGE SCALE GENOMIC DNA]</scope>
    <source>
        <strain evidence="2">sbr112.9</strain>
    </source>
</reference>
<name>A0A2P4XJF1_9STRA</name>
<comment type="caution">
    <text evidence="1">The sequence shown here is derived from an EMBL/GenBank/DDBJ whole genome shotgun (WGS) entry which is preliminary data.</text>
</comment>
<dbReference type="AlphaFoldDB" id="A0A2P4XJF1"/>
<dbReference type="OrthoDB" id="126031at2759"/>
<dbReference type="EMBL" id="NCKW01009992">
    <property type="protein sequence ID" value="POM65674.1"/>
    <property type="molecule type" value="Genomic_DNA"/>
</dbReference>
<evidence type="ECO:0000313" key="2">
    <source>
        <dbReference type="Proteomes" id="UP000237271"/>
    </source>
</evidence>
<sequence length="139" mass="15888">MPTTKFKTYPHHVRASLLRVAKDDGDCKAWKFLSVHIEYLLEELASTPELTLVQMAELDEQKFSVAITRETVRRALDARSFTVKKLYRDAVTRNSPTNSAEYVIKFYAALANVVVALDIAPYHTDAEDVFDEEEFEDAE</sequence>
<protein>
    <submittedName>
        <fullName evidence="1">Uncharacterized protein</fullName>
    </submittedName>
</protein>
<organism evidence="1 2">
    <name type="scientific">Phytophthora palmivora</name>
    <dbReference type="NCBI Taxonomy" id="4796"/>
    <lineage>
        <taxon>Eukaryota</taxon>
        <taxon>Sar</taxon>
        <taxon>Stramenopiles</taxon>
        <taxon>Oomycota</taxon>
        <taxon>Peronosporomycetes</taxon>
        <taxon>Peronosporales</taxon>
        <taxon>Peronosporaceae</taxon>
        <taxon>Phytophthora</taxon>
    </lineage>
</organism>